<dbReference type="EMBL" id="KN834783">
    <property type="protein sequence ID" value="KIK58722.1"/>
    <property type="molecule type" value="Genomic_DNA"/>
</dbReference>
<feature type="transmembrane region" description="Helical" evidence="1">
    <location>
        <begin position="181"/>
        <end position="209"/>
    </location>
</feature>
<feature type="transmembrane region" description="Helical" evidence="1">
    <location>
        <begin position="221"/>
        <end position="242"/>
    </location>
</feature>
<keyword evidence="1" id="KW-0812">Transmembrane</keyword>
<dbReference type="OrthoDB" id="2884172at2759"/>
<name>A0A0D0CJW7_9AGAR</name>
<dbReference type="Proteomes" id="UP000053593">
    <property type="component" value="Unassembled WGS sequence"/>
</dbReference>
<evidence type="ECO:0000256" key="1">
    <source>
        <dbReference type="SAM" id="Phobius"/>
    </source>
</evidence>
<dbReference type="AlphaFoldDB" id="A0A0D0CJW7"/>
<evidence type="ECO:0000313" key="2">
    <source>
        <dbReference type="EMBL" id="KIK58722.1"/>
    </source>
</evidence>
<sequence>MTFVALYYLSMKPPTPSRNILVILCMTMLLVVTANFMAVLIDTLLFVSHGTAKKAGAIVYYPSVASSLGPALTDIVVAIGDCAVVWRAWVLLPDSRLWKFLITVIMTANVVLLISDAVGYIYDSMGGFLQDFVVGSNWASIVVPFIINLFGTLFIVWKWWNHQRAMRAVSFGSNSLVNKVLLLLIESGGISCAVQLLSIIFQIILAFYINFGLAETSSVVAAFFSVATSVQASYPAAVIILVSTNNSPVVETIHYLESTRDSPNAHSNTSMSS</sequence>
<proteinExistence type="predicted"/>
<dbReference type="HOGENOM" id="CLU_071641_0_0_1"/>
<protein>
    <submittedName>
        <fullName evidence="2">Uncharacterized protein</fullName>
    </submittedName>
</protein>
<accession>A0A0D0CJW7</accession>
<feature type="transmembrane region" description="Helical" evidence="1">
    <location>
        <begin position="97"/>
        <end position="121"/>
    </location>
</feature>
<gene>
    <name evidence="2" type="ORF">GYMLUDRAFT_689432</name>
</gene>
<keyword evidence="1" id="KW-0472">Membrane</keyword>
<evidence type="ECO:0000313" key="3">
    <source>
        <dbReference type="Proteomes" id="UP000053593"/>
    </source>
</evidence>
<keyword evidence="3" id="KW-1185">Reference proteome</keyword>
<feature type="transmembrane region" description="Helical" evidence="1">
    <location>
        <begin position="20"/>
        <end position="47"/>
    </location>
</feature>
<organism evidence="2 3">
    <name type="scientific">Collybiopsis luxurians FD-317 M1</name>
    <dbReference type="NCBI Taxonomy" id="944289"/>
    <lineage>
        <taxon>Eukaryota</taxon>
        <taxon>Fungi</taxon>
        <taxon>Dikarya</taxon>
        <taxon>Basidiomycota</taxon>
        <taxon>Agaricomycotina</taxon>
        <taxon>Agaricomycetes</taxon>
        <taxon>Agaricomycetidae</taxon>
        <taxon>Agaricales</taxon>
        <taxon>Marasmiineae</taxon>
        <taxon>Omphalotaceae</taxon>
        <taxon>Collybiopsis</taxon>
        <taxon>Collybiopsis luxurians</taxon>
    </lineage>
</organism>
<keyword evidence="1" id="KW-1133">Transmembrane helix</keyword>
<reference evidence="2 3" key="1">
    <citation type="submission" date="2014-04" db="EMBL/GenBank/DDBJ databases">
        <title>Evolutionary Origins and Diversification of the Mycorrhizal Mutualists.</title>
        <authorList>
            <consortium name="DOE Joint Genome Institute"/>
            <consortium name="Mycorrhizal Genomics Consortium"/>
            <person name="Kohler A."/>
            <person name="Kuo A."/>
            <person name="Nagy L.G."/>
            <person name="Floudas D."/>
            <person name="Copeland A."/>
            <person name="Barry K.W."/>
            <person name="Cichocki N."/>
            <person name="Veneault-Fourrey C."/>
            <person name="LaButti K."/>
            <person name="Lindquist E.A."/>
            <person name="Lipzen A."/>
            <person name="Lundell T."/>
            <person name="Morin E."/>
            <person name="Murat C."/>
            <person name="Riley R."/>
            <person name="Ohm R."/>
            <person name="Sun H."/>
            <person name="Tunlid A."/>
            <person name="Henrissat B."/>
            <person name="Grigoriev I.V."/>
            <person name="Hibbett D.S."/>
            <person name="Martin F."/>
        </authorList>
    </citation>
    <scope>NUCLEOTIDE SEQUENCE [LARGE SCALE GENOMIC DNA]</scope>
    <source>
        <strain evidence="2 3">FD-317 M1</strain>
    </source>
</reference>
<feature type="transmembrane region" description="Helical" evidence="1">
    <location>
        <begin position="141"/>
        <end position="160"/>
    </location>
</feature>